<dbReference type="PANTHER" id="PTHR11945">
    <property type="entry name" value="MADS BOX PROTEIN"/>
    <property type="match status" value="1"/>
</dbReference>
<keyword evidence="4" id="KW-0804">Transcription</keyword>
<reference evidence="8" key="1">
    <citation type="journal article" date="2024" name="Front. Plant Sci.">
        <title>Genome-wide analysis of the MADS-box gene family of sea buckthorn (Hippophae rhamnoides ssp. sinensis) and their potential role in floral organ development.</title>
        <authorList>
            <person name="Zhao J."/>
            <person name="Xu Y."/>
            <person name="Zhang Z."/>
            <person name="Zhao M."/>
            <person name="Li K."/>
            <person name="Wang F."/>
            <person name="Sun K."/>
        </authorList>
    </citation>
    <scope>NUCLEOTIDE SEQUENCE</scope>
</reference>
<keyword evidence="5" id="KW-0539">Nucleus</keyword>
<evidence type="ECO:0000256" key="3">
    <source>
        <dbReference type="ARBA" id="ARBA00023125"/>
    </source>
</evidence>
<keyword evidence="6" id="KW-0175">Coiled coil</keyword>
<evidence type="ECO:0000256" key="6">
    <source>
        <dbReference type="SAM" id="Coils"/>
    </source>
</evidence>
<dbReference type="GO" id="GO:0005634">
    <property type="term" value="C:nucleus"/>
    <property type="evidence" value="ECO:0007669"/>
    <property type="project" value="UniProtKB-SubCell"/>
</dbReference>
<dbReference type="GO" id="GO:0000981">
    <property type="term" value="F:DNA-binding transcription factor activity, RNA polymerase II-specific"/>
    <property type="evidence" value="ECO:0007669"/>
    <property type="project" value="TreeGrafter"/>
</dbReference>
<dbReference type="CDD" id="cd00265">
    <property type="entry name" value="MADS_MEF2_like"/>
    <property type="match status" value="2"/>
</dbReference>
<dbReference type="AlphaFoldDB" id="A0AAU7LJM1"/>
<accession>A0AAU7LJM1</accession>
<evidence type="ECO:0000313" key="8">
    <source>
        <dbReference type="EMBL" id="XBP28266.1"/>
    </source>
</evidence>
<proteinExistence type="evidence at transcript level"/>
<dbReference type="GO" id="GO:0000978">
    <property type="term" value="F:RNA polymerase II cis-regulatory region sequence-specific DNA binding"/>
    <property type="evidence" value="ECO:0007669"/>
    <property type="project" value="TreeGrafter"/>
</dbReference>
<feature type="domain" description="MADS-box" evidence="7">
    <location>
        <begin position="215"/>
        <end position="276"/>
    </location>
</feature>
<dbReference type="Gene3D" id="3.40.1810.10">
    <property type="entry name" value="Transcription factor, MADS-box"/>
    <property type="match status" value="2"/>
</dbReference>
<dbReference type="GO" id="GO:0045944">
    <property type="term" value="P:positive regulation of transcription by RNA polymerase II"/>
    <property type="evidence" value="ECO:0007669"/>
    <property type="project" value="InterPro"/>
</dbReference>
<dbReference type="EMBL" id="PP400906">
    <property type="protein sequence ID" value="XBP28266.1"/>
    <property type="molecule type" value="mRNA"/>
</dbReference>
<dbReference type="PROSITE" id="PS50066">
    <property type="entry name" value="MADS_BOX_2"/>
    <property type="match status" value="2"/>
</dbReference>
<gene>
    <name evidence="8" type="primary">MADS71</name>
</gene>
<dbReference type="InterPro" id="IPR033896">
    <property type="entry name" value="MEF2-like_N"/>
</dbReference>
<dbReference type="Pfam" id="PF00319">
    <property type="entry name" value="SRF-TF"/>
    <property type="match status" value="2"/>
</dbReference>
<organism evidence="8">
    <name type="scientific">Hippophae rhamnoides</name>
    <name type="common">sea-buckthorn</name>
    <dbReference type="NCBI Taxonomy" id="193516"/>
    <lineage>
        <taxon>Eukaryota</taxon>
        <taxon>Viridiplantae</taxon>
        <taxon>Streptophyta</taxon>
        <taxon>Embryophyta</taxon>
        <taxon>Tracheophyta</taxon>
        <taxon>Spermatophyta</taxon>
        <taxon>Magnoliopsida</taxon>
        <taxon>eudicotyledons</taxon>
        <taxon>Gunneridae</taxon>
        <taxon>Pentapetalae</taxon>
        <taxon>rosids</taxon>
        <taxon>fabids</taxon>
        <taxon>Rosales</taxon>
        <taxon>Elaeagnaceae</taxon>
        <taxon>Hippophae</taxon>
    </lineage>
</organism>
<sequence>MQNKRVSKGRQRVAMVKMSNDSNLQVTFSKRRSGLFKKASELCTLCGAEIVVIVFSPGKKVFSFGHPSVDGLIDRYFTRNPPPLTNTGTMQLIEAHRNASVRELNVQLTQATNQLEIEKKRSEELNEMRKARQVQCWWENPIEELDMSQLQQLKSALDELKRNVAKQADIFLLQNSNPANFYAGNLNVGHPTMPNGMPPLPYTMVMKKSQLPISQGRQKIEMAKITKKSNLQVTFSKRRSGLFKKASEICTLCGVENIAIIVFSPANKPFCFGHPEVESTIDRFLISQNTNTTTNFGKLLYEAACGSRDDKNNNIHELNKQFSDLVNQLEAEKKRGEELDNLRKAGMNLCWWEAPIDELNLPQLQQLKTYLEELKNNILLLKMKIIYEFVYHSFASVC</sequence>
<dbReference type="SMART" id="SM00432">
    <property type="entry name" value="MADS"/>
    <property type="match status" value="2"/>
</dbReference>
<dbReference type="InterPro" id="IPR036879">
    <property type="entry name" value="TF_MADSbox_sf"/>
</dbReference>
<feature type="coiled-coil region" evidence="6">
    <location>
        <begin position="308"/>
        <end position="339"/>
    </location>
</feature>
<evidence type="ECO:0000256" key="4">
    <source>
        <dbReference type="ARBA" id="ARBA00023163"/>
    </source>
</evidence>
<dbReference type="PRINTS" id="PR00404">
    <property type="entry name" value="MADSDOMAIN"/>
</dbReference>
<evidence type="ECO:0000256" key="1">
    <source>
        <dbReference type="ARBA" id="ARBA00004123"/>
    </source>
</evidence>
<dbReference type="PANTHER" id="PTHR11945:SF776">
    <property type="entry name" value="AGAMOUS-LIKE 50-RELATED"/>
    <property type="match status" value="1"/>
</dbReference>
<keyword evidence="2" id="KW-0805">Transcription regulation</keyword>
<dbReference type="FunFam" id="3.40.1810.10:FF:000006">
    <property type="entry name" value="Agamous-like MADS-box protein AGL62"/>
    <property type="match status" value="2"/>
</dbReference>
<name>A0AAU7LJM1_9ROSA</name>
<dbReference type="GO" id="GO:0046983">
    <property type="term" value="F:protein dimerization activity"/>
    <property type="evidence" value="ECO:0007669"/>
    <property type="project" value="InterPro"/>
</dbReference>
<dbReference type="Gene3D" id="6.10.140.920">
    <property type="match status" value="2"/>
</dbReference>
<protein>
    <submittedName>
        <fullName evidence="8">MADS71</fullName>
    </submittedName>
</protein>
<evidence type="ECO:0000259" key="7">
    <source>
        <dbReference type="PROSITE" id="PS50066"/>
    </source>
</evidence>
<reference evidence="8" key="2">
    <citation type="submission" date="2024-02" db="EMBL/GenBank/DDBJ databases">
        <authorList>
            <person name="Xu Y."/>
            <person name="Zhao J."/>
        </authorList>
    </citation>
    <scope>NUCLEOTIDE SEQUENCE</scope>
</reference>
<feature type="domain" description="MADS-box" evidence="7">
    <location>
        <begin position="8"/>
        <end position="68"/>
    </location>
</feature>
<comment type="subcellular location">
    <subcellularLocation>
        <location evidence="1">Nucleus</location>
    </subcellularLocation>
</comment>
<dbReference type="InterPro" id="IPR002100">
    <property type="entry name" value="TF_MADSbox"/>
</dbReference>
<evidence type="ECO:0000256" key="5">
    <source>
        <dbReference type="ARBA" id="ARBA00023242"/>
    </source>
</evidence>
<dbReference type="SUPFAM" id="SSF55455">
    <property type="entry name" value="SRF-like"/>
    <property type="match status" value="2"/>
</dbReference>
<evidence type="ECO:0000256" key="2">
    <source>
        <dbReference type="ARBA" id="ARBA00023015"/>
    </source>
</evidence>
<feature type="coiled-coil region" evidence="6">
    <location>
        <begin position="101"/>
        <end position="170"/>
    </location>
</feature>
<keyword evidence="3" id="KW-0238">DNA-binding</keyword>